<dbReference type="Proteomes" id="UP000320516">
    <property type="component" value="Unassembled WGS sequence"/>
</dbReference>
<evidence type="ECO:0000313" key="2">
    <source>
        <dbReference type="Proteomes" id="UP000320516"/>
    </source>
</evidence>
<dbReference type="RefSeq" id="WP_145610157.1">
    <property type="nucleotide sequence ID" value="NZ_JARPAF010000004.1"/>
</dbReference>
<name>A0A560K2K0_9PROT</name>
<sequence length="60" mass="6524">MTKPASIFDIDDNGAKHRAIDEALEAVARGDYVDHEVVREWLLRLAAGEDLPAPIPVKGA</sequence>
<evidence type="ECO:0008006" key="3">
    <source>
        <dbReference type="Google" id="ProtNLM"/>
    </source>
</evidence>
<organism evidence="1 2">
    <name type="scientific">Nitrospirillum amazonense</name>
    <dbReference type="NCBI Taxonomy" id="28077"/>
    <lineage>
        <taxon>Bacteria</taxon>
        <taxon>Pseudomonadati</taxon>
        <taxon>Pseudomonadota</taxon>
        <taxon>Alphaproteobacteria</taxon>
        <taxon>Rhodospirillales</taxon>
        <taxon>Azospirillaceae</taxon>
        <taxon>Nitrospirillum</taxon>
    </lineage>
</organism>
<reference evidence="1 2" key="1">
    <citation type="submission" date="2019-06" db="EMBL/GenBank/DDBJ databases">
        <title>Genomic Encyclopedia of Type Strains, Phase IV (KMG-V): Genome sequencing to study the core and pangenomes of soil and plant-associated prokaryotes.</title>
        <authorList>
            <person name="Whitman W."/>
        </authorList>
    </citation>
    <scope>NUCLEOTIDE SEQUENCE [LARGE SCALE GENOMIC DNA]</scope>
    <source>
        <strain evidence="1 2">BR 12005</strain>
    </source>
</reference>
<protein>
    <recommendedName>
        <fullName evidence="3">CopG family transcriptional regulator</fullName>
    </recommendedName>
</protein>
<gene>
    <name evidence="1" type="ORF">FBZ87_103381</name>
</gene>
<accession>A0A560K2K0</accession>
<dbReference type="EMBL" id="VITV01000003">
    <property type="protein sequence ID" value="TWB77563.1"/>
    <property type="molecule type" value="Genomic_DNA"/>
</dbReference>
<evidence type="ECO:0000313" key="1">
    <source>
        <dbReference type="EMBL" id="TWB77563.1"/>
    </source>
</evidence>
<proteinExistence type="predicted"/>
<comment type="caution">
    <text evidence="1">The sequence shown here is derived from an EMBL/GenBank/DDBJ whole genome shotgun (WGS) entry which is preliminary data.</text>
</comment>
<dbReference type="AlphaFoldDB" id="A0A560K2K0"/>